<reference evidence="12 13" key="1">
    <citation type="submission" date="2019-01" db="EMBL/GenBank/DDBJ databases">
        <title>Sequencing of cultivated peanut Arachis hypogaea provides insights into genome evolution and oil improvement.</title>
        <authorList>
            <person name="Chen X."/>
        </authorList>
    </citation>
    <scope>NUCLEOTIDE SEQUENCE [LARGE SCALE GENOMIC DNA]</scope>
    <source>
        <strain evidence="13">cv. Fuhuasheng</strain>
        <tissue evidence="12">Leaves</tissue>
    </source>
</reference>
<evidence type="ECO:0000256" key="10">
    <source>
        <dbReference type="ARBA" id="ARBA00023294"/>
    </source>
</evidence>
<evidence type="ECO:0000256" key="3">
    <source>
        <dbReference type="ARBA" id="ARBA00022473"/>
    </source>
</evidence>
<comment type="similarity">
    <text evidence="2">Belongs to the SHI protein family.</text>
</comment>
<keyword evidence="9" id="KW-0539">Nucleus</keyword>
<name>A0A444YI01_ARAHY</name>
<keyword evidence="13" id="KW-1185">Reference proteome</keyword>
<evidence type="ECO:0000313" key="12">
    <source>
        <dbReference type="EMBL" id="RYR01562.1"/>
    </source>
</evidence>
<evidence type="ECO:0000256" key="11">
    <source>
        <dbReference type="SAM" id="MobiDB-lite"/>
    </source>
</evidence>
<dbReference type="GO" id="GO:0045893">
    <property type="term" value="P:positive regulation of DNA-templated transcription"/>
    <property type="evidence" value="ECO:0007669"/>
    <property type="project" value="TreeGrafter"/>
</dbReference>
<keyword evidence="10" id="KW-0927">Auxin signaling pathway</keyword>
<keyword evidence="8" id="KW-0010">Activator</keyword>
<evidence type="ECO:0000256" key="8">
    <source>
        <dbReference type="ARBA" id="ARBA00023159"/>
    </source>
</evidence>
<keyword evidence="7" id="KW-0238">DNA-binding</keyword>
<evidence type="ECO:0000256" key="6">
    <source>
        <dbReference type="ARBA" id="ARBA00023070"/>
    </source>
</evidence>
<dbReference type="GO" id="GO:0003677">
    <property type="term" value="F:DNA binding"/>
    <property type="evidence" value="ECO:0007669"/>
    <property type="project" value="UniProtKB-KW"/>
</dbReference>
<keyword evidence="3" id="KW-0217">Developmental protein</keyword>
<accession>A0A444YI01</accession>
<proteinExistence type="inferred from homology"/>
<comment type="subcellular location">
    <subcellularLocation>
        <location evidence="1">Nucleus</location>
    </subcellularLocation>
</comment>
<keyword evidence="4" id="KW-0479">Metal-binding</keyword>
<feature type="compositionally biased region" description="Polar residues" evidence="11">
    <location>
        <begin position="1"/>
        <end position="16"/>
    </location>
</feature>
<dbReference type="GO" id="GO:0046872">
    <property type="term" value="F:metal ion binding"/>
    <property type="evidence" value="ECO:0007669"/>
    <property type="project" value="UniProtKB-KW"/>
</dbReference>
<dbReference type="Proteomes" id="UP000289738">
    <property type="component" value="Chromosome B06"/>
</dbReference>
<dbReference type="NCBIfam" id="TIGR01623">
    <property type="entry name" value="put_zinc_LRP1"/>
    <property type="match status" value="1"/>
</dbReference>
<dbReference type="GO" id="GO:0005634">
    <property type="term" value="C:nucleus"/>
    <property type="evidence" value="ECO:0007669"/>
    <property type="project" value="UniProtKB-SubCell"/>
</dbReference>
<evidence type="ECO:0000313" key="13">
    <source>
        <dbReference type="Proteomes" id="UP000289738"/>
    </source>
</evidence>
<feature type="region of interest" description="Disordered" evidence="11">
    <location>
        <begin position="1"/>
        <end position="23"/>
    </location>
</feature>
<dbReference type="InterPro" id="IPR006510">
    <property type="entry name" value="Znf_LRP1"/>
</dbReference>
<protein>
    <submittedName>
        <fullName evidence="12">Uncharacterized protein</fullName>
    </submittedName>
</protein>
<sequence length="165" mass="18536">MLNTNESGDSNKSKSVVNDDYDDEERMSEVAAMVKEEAFEWEEIISFIINLHIRSTSNSTATNRGFEIWPDHHQPSYYSFGLGPSSERNTTTNPSDDVSVSFSDESNRIGFTVIWSSSSGSSLGSGTNCRDCVNQAKKDCLHLRCRTCCRSRGFQYSTPIQHNQK</sequence>
<evidence type="ECO:0000256" key="2">
    <source>
        <dbReference type="ARBA" id="ARBA00006911"/>
    </source>
</evidence>
<dbReference type="PANTHER" id="PTHR31604:SF30">
    <property type="entry name" value="PROTEIN LATERAL ROOT PRIMORDIUM 1"/>
    <property type="match status" value="1"/>
</dbReference>
<evidence type="ECO:0000256" key="5">
    <source>
        <dbReference type="ARBA" id="ARBA00022833"/>
    </source>
</evidence>
<organism evidence="12 13">
    <name type="scientific">Arachis hypogaea</name>
    <name type="common">Peanut</name>
    <dbReference type="NCBI Taxonomy" id="3818"/>
    <lineage>
        <taxon>Eukaryota</taxon>
        <taxon>Viridiplantae</taxon>
        <taxon>Streptophyta</taxon>
        <taxon>Embryophyta</taxon>
        <taxon>Tracheophyta</taxon>
        <taxon>Spermatophyta</taxon>
        <taxon>Magnoliopsida</taxon>
        <taxon>eudicotyledons</taxon>
        <taxon>Gunneridae</taxon>
        <taxon>Pentapetalae</taxon>
        <taxon>rosids</taxon>
        <taxon>fabids</taxon>
        <taxon>Fabales</taxon>
        <taxon>Fabaceae</taxon>
        <taxon>Papilionoideae</taxon>
        <taxon>50 kb inversion clade</taxon>
        <taxon>dalbergioids sensu lato</taxon>
        <taxon>Dalbergieae</taxon>
        <taxon>Pterocarpus clade</taxon>
        <taxon>Arachis</taxon>
    </lineage>
</organism>
<dbReference type="PANTHER" id="PTHR31604">
    <property type="entry name" value="PROTEIN LATERAL ROOT PRIMORDIUM 1"/>
    <property type="match status" value="1"/>
</dbReference>
<dbReference type="GO" id="GO:0009734">
    <property type="term" value="P:auxin-activated signaling pathway"/>
    <property type="evidence" value="ECO:0007669"/>
    <property type="project" value="UniProtKB-KW"/>
</dbReference>
<evidence type="ECO:0000256" key="1">
    <source>
        <dbReference type="ARBA" id="ARBA00004123"/>
    </source>
</evidence>
<keyword evidence="5" id="KW-0862">Zinc</keyword>
<gene>
    <name evidence="12" type="ORF">Ahy_B06g080455</name>
</gene>
<dbReference type="InterPro" id="IPR007818">
    <property type="entry name" value="SHI"/>
</dbReference>
<dbReference type="EMBL" id="SDMP01000016">
    <property type="protein sequence ID" value="RYR01562.1"/>
    <property type="molecule type" value="Genomic_DNA"/>
</dbReference>
<dbReference type="GO" id="GO:0003700">
    <property type="term" value="F:DNA-binding transcription factor activity"/>
    <property type="evidence" value="ECO:0007669"/>
    <property type="project" value="InterPro"/>
</dbReference>
<evidence type="ECO:0000256" key="9">
    <source>
        <dbReference type="ARBA" id="ARBA00023242"/>
    </source>
</evidence>
<evidence type="ECO:0000256" key="7">
    <source>
        <dbReference type="ARBA" id="ARBA00023125"/>
    </source>
</evidence>
<dbReference type="AlphaFoldDB" id="A0A444YI01"/>
<evidence type="ECO:0000256" key="4">
    <source>
        <dbReference type="ARBA" id="ARBA00022723"/>
    </source>
</evidence>
<keyword evidence="6" id="KW-0073">Auxin biosynthesis</keyword>
<dbReference type="Pfam" id="PF05142">
    <property type="entry name" value="DUF702"/>
    <property type="match status" value="1"/>
</dbReference>
<dbReference type="GO" id="GO:0009851">
    <property type="term" value="P:auxin biosynthetic process"/>
    <property type="evidence" value="ECO:0007669"/>
    <property type="project" value="UniProtKB-KW"/>
</dbReference>
<comment type="caution">
    <text evidence="12">The sequence shown here is derived from an EMBL/GenBank/DDBJ whole genome shotgun (WGS) entry which is preliminary data.</text>
</comment>
<dbReference type="STRING" id="3818.A0A444YI01"/>